<dbReference type="Proteomes" id="UP000827889">
    <property type="component" value="Chromosome 10"/>
</dbReference>
<proteinExistence type="predicted"/>
<dbReference type="GeneID" id="115750534"/>
<evidence type="ECO:0000313" key="2">
    <source>
        <dbReference type="RefSeq" id="XP_030543824.1"/>
    </source>
</evidence>
<evidence type="ECO:0000313" key="1">
    <source>
        <dbReference type="Proteomes" id="UP000827889"/>
    </source>
</evidence>
<protein>
    <submittedName>
        <fullName evidence="2">Uncharacterized protein LOC115750534 isoform X1</fullName>
    </submittedName>
</protein>
<dbReference type="OrthoDB" id="777328at2759"/>
<dbReference type="PANTHER" id="PTHR36310">
    <property type="entry name" value="CYCLIN-DEPENDENT PROTEIN KINASE INHIBITOR SMR11"/>
    <property type="match status" value="1"/>
</dbReference>
<gene>
    <name evidence="2" type="primary">LOC115750534</name>
</gene>
<dbReference type="KEGG" id="rarg:115750534"/>
<name>A0A8B8Q9L5_9MYRT</name>
<dbReference type="InterPro" id="IPR038971">
    <property type="entry name" value="SMR11/SMR16"/>
</dbReference>
<dbReference type="PANTHER" id="PTHR36310:SF1">
    <property type="entry name" value="CYCLIN-DEPENDENT PROTEIN KINASE INHIBITOR SMR11"/>
    <property type="match status" value="1"/>
</dbReference>
<keyword evidence="1" id="KW-1185">Reference proteome</keyword>
<organism evidence="1 2">
    <name type="scientific">Rhodamnia argentea</name>
    <dbReference type="NCBI Taxonomy" id="178133"/>
    <lineage>
        <taxon>Eukaryota</taxon>
        <taxon>Viridiplantae</taxon>
        <taxon>Streptophyta</taxon>
        <taxon>Embryophyta</taxon>
        <taxon>Tracheophyta</taxon>
        <taxon>Spermatophyta</taxon>
        <taxon>Magnoliopsida</taxon>
        <taxon>eudicotyledons</taxon>
        <taxon>Gunneridae</taxon>
        <taxon>Pentapetalae</taxon>
        <taxon>rosids</taxon>
        <taxon>malvids</taxon>
        <taxon>Myrtales</taxon>
        <taxon>Myrtaceae</taxon>
        <taxon>Myrtoideae</taxon>
        <taxon>Myrteae</taxon>
        <taxon>Australasian group</taxon>
        <taxon>Rhodamnia</taxon>
    </lineage>
</organism>
<dbReference type="RefSeq" id="XP_030543824.1">
    <property type="nucleotide sequence ID" value="XM_030687964.2"/>
</dbReference>
<reference evidence="2" key="1">
    <citation type="submission" date="2025-08" db="UniProtKB">
        <authorList>
            <consortium name="RefSeq"/>
        </authorList>
    </citation>
    <scope>IDENTIFICATION</scope>
    <source>
        <tissue evidence="2">Leaf</tissue>
    </source>
</reference>
<dbReference type="AlphaFoldDB" id="A0A8B8Q9L5"/>
<sequence>MLMVLCAVFFFFSTGIVFMLVFMGSERKAGSFDDVERRCTDSAQKLESFNVKDTKKGVGGQVASILDDKLYAQCRVTLDVKGETRDAILDLESPLIALEKGMGCHTPKDDALGNSVIDGRDNAKMTYQKLKHTDEWRTNVPRQLNFGPSTDCRGGGIRGRDLAMLSDEEMVELIYQYLLDMILLEKAEDLLSEKSKVKLDFGDCRTPPSVPRSNDTVESCPGAPVKRMTQSRNVGSGLCRKLQF</sequence>
<accession>A0A8B8Q9L5</accession>